<protein>
    <submittedName>
        <fullName evidence="2">Uncharacterized protein</fullName>
    </submittedName>
</protein>
<accession>A0A271KE15</accession>
<comment type="caution">
    <text evidence="2">The sequence shown here is derived from an EMBL/GenBank/DDBJ whole genome shotgun (WGS) entry which is preliminary data.</text>
</comment>
<dbReference type="Proteomes" id="UP000215931">
    <property type="component" value="Unassembled WGS sequence"/>
</dbReference>
<dbReference type="EMBL" id="NPKH01000023">
    <property type="protein sequence ID" value="PAP94028.1"/>
    <property type="molecule type" value="Genomic_DNA"/>
</dbReference>
<dbReference type="RefSeq" id="WP_095519562.1">
    <property type="nucleotide sequence ID" value="NZ_NPKH01000023.1"/>
</dbReference>
<sequence length="98" mass="11443">MAEYQKKDMSGTLFRNERKEKDTHPDWAGYIIINGVEYWLNCWEKTGPKGLFFSLAAKPKEERASEIRRGYQGKQADDVDNMRGGNLDDEIPFAPEWR</sequence>
<name>A0A271KE15_9HYPH</name>
<evidence type="ECO:0000256" key="1">
    <source>
        <dbReference type="SAM" id="MobiDB-lite"/>
    </source>
</evidence>
<evidence type="ECO:0000313" key="2">
    <source>
        <dbReference type="EMBL" id="PAP94028.1"/>
    </source>
</evidence>
<evidence type="ECO:0000313" key="3">
    <source>
        <dbReference type="Proteomes" id="UP000215931"/>
    </source>
</evidence>
<dbReference type="OrthoDB" id="8099404at2"/>
<proteinExistence type="predicted"/>
<keyword evidence="3" id="KW-1185">Reference proteome</keyword>
<feature type="compositionally biased region" description="Basic and acidic residues" evidence="1">
    <location>
        <begin position="63"/>
        <end position="81"/>
    </location>
</feature>
<feature type="region of interest" description="Disordered" evidence="1">
    <location>
        <begin position="1"/>
        <end position="20"/>
    </location>
</feature>
<organism evidence="2 3">
    <name type="scientific">Mesorhizobium wenxiniae</name>
    <dbReference type="NCBI Taxonomy" id="2014805"/>
    <lineage>
        <taxon>Bacteria</taxon>
        <taxon>Pseudomonadati</taxon>
        <taxon>Pseudomonadota</taxon>
        <taxon>Alphaproteobacteria</taxon>
        <taxon>Hyphomicrobiales</taxon>
        <taxon>Phyllobacteriaceae</taxon>
        <taxon>Mesorhizobium</taxon>
    </lineage>
</organism>
<gene>
    <name evidence="2" type="ORF">CIT31_16815</name>
</gene>
<reference evidence="2 3" key="1">
    <citation type="submission" date="2017-08" db="EMBL/GenBank/DDBJ databases">
        <title>Mesorhizobium wenxinae sp. nov., a novel rhizobial species isolated from root nodules of chickpea (Cicer arietinum L.).</title>
        <authorList>
            <person name="Zhang J."/>
        </authorList>
    </citation>
    <scope>NUCLEOTIDE SEQUENCE [LARGE SCALE GENOMIC DNA]</scope>
    <source>
        <strain evidence="3">WYCCWR 10019</strain>
    </source>
</reference>
<feature type="region of interest" description="Disordered" evidence="1">
    <location>
        <begin position="63"/>
        <end position="98"/>
    </location>
</feature>
<dbReference type="AlphaFoldDB" id="A0A271KE15"/>